<proteinExistence type="predicted"/>
<feature type="transmembrane region" description="Helical" evidence="1">
    <location>
        <begin position="32"/>
        <end position="51"/>
    </location>
</feature>
<feature type="transmembrane region" description="Helical" evidence="1">
    <location>
        <begin position="71"/>
        <end position="89"/>
    </location>
</feature>
<dbReference type="EMBL" id="CAMPGE010023349">
    <property type="protein sequence ID" value="CAI2381301.1"/>
    <property type="molecule type" value="Genomic_DNA"/>
</dbReference>
<organism evidence="2 3">
    <name type="scientific">Euplotes crassus</name>
    <dbReference type="NCBI Taxonomy" id="5936"/>
    <lineage>
        <taxon>Eukaryota</taxon>
        <taxon>Sar</taxon>
        <taxon>Alveolata</taxon>
        <taxon>Ciliophora</taxon>
        <taxon>Intramacronucleata</taxon>
        <taxon>Spirotrichea</taxon>
        <taxon>Hypotrichia</taxon>
        <taxon>Euplotida</taxon>
        <taxon>Euplotidae</taxon>
        <taxon>Moneuplotes</taxon>
    </lineage>
</organism>
<dbReference type="Proteomes" id="UP001295684">
    <property type="component" value="Unassembled WGS sequence"/>
</dbReference>
<evidence type="ECO:0000256" key="1">
    <source>
        <dbReference type="SAM" id="Phobius"/>
    </source>
</evidence>
<name>A0AAD1XZ24_EUPCR</name>
<dbReference type="AlphaFoldDB" id="A0AAD1XZ24"/>
<keyword evidence="1" id="KW-1133">Transmembrane helix</keyword>
<evidence type="ECO:0000313" key="3">
    <source>
        <dbReference type="Proteomes" id="UP001295684"/>
    </source>
</evidence>
<evidence type="ECO:0000313" key="2">
    <source>
        <dbReference type="EMBL" id="CAI2381301.1"/>
    </source>
</evidence>
<reference evidence="2" key="1">
    <citation type="submission" date="2023-07" db="EMBL/GenBank/DDBJ databases">
        <authorList>
            <consortium name="AG Swart"/>
            <person name="Singh M."/>
            <person name="Singh A."/>
            <person name="Seah K."/>
            <person name="Emmerich C."/>
        </authorList>
    </citation>
    <scope>NUCLEOTIDE SEQUENCE</scope>
    <source>
        <strain evidence="2">DP1</strain>
    </source>
</reference>
<comment type="caution">
    <text evidence="2">The sequence shown here is derived from an EMBL/GenBank/DDBJ whole genome shotgun (WGS) entry which is preliminary data.</text>
</comment>
<keyword evidence="1" id="KW-0472">Membrane</keyword>
<sequence length="117" mass="13621">MVWRDNEVIFTRRTERQRANGSIYRNHVYKSIGGLPTCFLSFATAAAGAWYHHKIWTCSHFGLPTWGRMAILMVVGAQFGQFFGTFAWGNPSEYWNLKMNGSLYKKEMNEYKKAYYG</sequence>
<gene>
    <name evidence="2" type="ORF">ECRASSUSDP1_LOCUS22753</name>
</gene>
<protein>
    <submittedName>
        <fullName evidence="2">Uncharacterized protein</fullName>
    </submittedName>
</protein>
<keyword evidence="1" id="KW-0812">Transmembrane</keyword>
<accession>A0AAD1XZ24</accession>
<keyword evidence="3" id="KW-1185">Reference proteome</keyword>